<feature type="compositionally biased region" description="Acidic residues" evidence="1">
    <location>
        <begin position="49"/>
        <end position="59"/>
    </location>
</feature>
<reference evidence="3 4" key="1">
    <citation type="submission" date="2018-07" db="EMBL/GenBank/DDBJ databases">
        <title>Microbacterium endoborsara sp. nov., a novel actinobacterium isolated from Borszczowia aralocaspica.</title>
        <authorList>
            <person name="An D."/>
        </authorList>
    </citation>
    <scope>NUCLEOTIDE SEQUENCE [LARGE SCALE GENOMIC DNA]</scope>
    <source>
        <strain evidence="3 4">C1.15228</strain>
    </source>
</reference>
<gene>
    <name evidence="3" type="ORF">DTO57_06930</name>
</gene>
<dbReference type="SUPFAM" id="SSF56601">
    <property type="entry name" value="beta-lactamase/transpeptidase-like"/>
    <property type="match status" value="1"/>
</dbReference>
<feature type="compositionally biased region" description="Acidic residues" evidence="1">
    <location>
        <begin position="123"/>
        <end position="136"/>
    </location>
</feature>
<keyword evidence="2" id="KW-0812">Transmembrane</keyword>
<feature type="compositionally biased region" description="Acidic residues" evidence="1">
    <location>
        <begin position="68"/>
        <end position="77"/>
    </location>
</feature>
<proteinExistence type="predicted"/>
<feature type="compositionally biased region" description="Low complexity" evidence="1">
    <location>
        <begin position="166"/>
        <end position="175"/>
    </location>
</feature>
<dbReference type="Proteomes" id="UP000253508">
    <property type="component" value="Unassembled WGS sequence"/>
</dbReference>
<protein>
    <recommendedName>
        <fullName evidence="5">D-alanyl-D-alanine carboxypeptidase</fullName>
    </recommendedName>
</protein>
<comment type="caution">
    <text evidence="3">The sequence shown here is derived from an EMBL/GenBank/DDBJ whole genome shotgun (WGS) entry which is preliminary data.</text>
</comment>
<dbReference type="RefSeq" id="WP_114117496.1">
    <property type="nucleotide sequence ID" value="NZ_BMHU01000003.1"/>
</dbReference>
<feature type="transmembrane region" description="Helical" evidence="2">
    <location>
        <begin position="329"/>
        <end position="354"/>
    </location>
</feature>
<keyword evidence="4" id="KW-1185">Reference proteome</keyword>
<dbReference type="EMBL" id="QORO01000002">
    <property type="protein sequence ID" value="RCK59883.1"/>
    <property type="molecule type" value="Genomic_DNA"/>
</dbReference>
<evidence type="ECO:0000256" key="1">
    <source>
        <dbReference type="SAM" id="MobiDB-lite"/>
    </source>
</evidence>
<sequence length="746" mass="77787">MGSLEDTDGRDERDVIGDPAGASPADEIEAGAPADPVDETPEDSIVPDPVDDVPEEAPETSEVAPEQTEPEQTEPEPIEFATQATEVSPKPTEPAPVEVASEEVEAELAEAAPEPTEVAPEPSEPEPTEIAPDPEDPAPAPETDAVPTFLGLFASEPAPDPEIDVAPEAPAAPAESTDTDSVRIFAEMFRGFRRGSAAEAPQEPDAGADDGTDDEADAESVDDAAGDEATGSIAVIAAAAAAATPADFATVISGSAAPTTHTSKENDVSSSEPSGPATARPVKTTYVPSDANNETEQALAWLASENVASGQAPAIGSAVSIVPRRRSRWVAAVVAPFVTALILAVVYLVAFAVWPLSNVNPTAANAEISTPVAPVANLPWPETGQAALLVGDDETPLTSGDADATLSPAATASLAKVITVMTILNKQPLAEGEDGPDYEFGWADKQQYDNLLWSGESVLEVPVDGTLTYRQVLEGIMLASAGNYVNKLVDDLWDYNRDAFRNDALTWLQQNGLSDTNLVDPTGINPLTQSTATDLVQIAKIAMQNPTFAEIVGEDQVVLPGAGVVENSNPLLGELGVIGIKTGHLNTWSLVSYNLMTAADVPLSDEAGAETVRVYSVVTGQPEPTEQSPFGEETRELLQAITDALQPVEVMAAGTVVGTVTTPWGESTNIIASETADLSLWNGEEADVTVDYDVPLGTAAGTEVGTVTLTSEFGSTTIPLTTTKELPRPSVEWRLSHPLELLGFGK</sequence>
<dbReference type="InterPro" id="IPR012338">
    <property type="entry name" value="Beta-lactam/transpept-like"/>
</dbReference>
<keyword evidence="2" id="KW-1133">Transmembrane helix</keyword>
<dbReference type="OrthoDB" id="5241551at2"/>
<feature type="region of interest" description="Disordered" evidence="1">
    <location>
        <begin position="257"/>
        <end position="284"/>
    </location>
</feature>
<evidence type="ECO:0000313" key="4">
    <source>
        <dbReference type="Proteomes" id="UP000253508"/>
    </source>
</evidence>
<feature type="region of interest" description="Disordered" evidence="1">
    <location>
        <begin position="1"/>
        <end position="224"/>
    </location>
</feature>
<evidence type="ECO:0000313" key="3">
    <source>
        <dbReference type="EMBL" id="RCK59883.1"/>
    </source>
</evidence>
<organism evidence="3 4">
    <name type="scientific">Microbacterium sorbitolivorans</name>
    <dbReference type="NCBI Taxonomy" id="1867410"/>
    <lineage>
        <taxon>Bacteria</taxon>
        <taxon>Bacillati</taxon>
        <taxon>Actinomycetota</taxon>
        <taxon>Actinomycetes</taxon>
        <taxon>Micrococcales</taxon>
        <taxon>Microbacteriaceae</taxon>
        <taxon>Microbacterium</taxon>
    </lineage>
</organism>
<evidence type="ECO:0008006" key="5">
    <source>
        <dbReference type="Google" id="ProtNLM"/>
    </source>
</evidence>
<dbReference type="AlphaFoldDB" id="A0A367Y1Y2"/>
<name>A0A367Y1Y2_9MICO</name>
<feature type="compositionally biased region" description="Low complexity" evidence="1">
    <location>
        <begin position="109"/>
        <end position="121"/>
    </location>
</feature>
<accession>A0A367Y1Y2</accession>
<evidence type="ECO:0000256" key="2">
    <source>
        <dbReference type="SAM" id="Phobius"/>
    </source>
</evidence>
<keyword evidence="2" id="KW-0472">Membrane</keyword>
<feature type="compositionally biased region" description="Acidic residues" evidence="1">
    <location>
        <begin position="206"/>
        <end position="224"/>
    </location>
</feature>
<dbReference type="Gene3D" id="3.40.710.10">
    <property type="entry name" value="DD-peptidase/beta-lactamase superfamily"/>
    <property type="match status" value="1"/>
</dbReference>